<reference evidence="1 2" key="1">
    <citation type="journal article" date="2016" name="Sci. Rep.">
        <title>The Dendrobium catenatum Lindl. genome sequence provides insights into polysaccharide synthase, floral development and adaptive evolution.</title>
        <authorList>
            <person name="Zhang G.Q."/>
            <person name="Xu Q."/>
            <person name="Bian C."/>
            <person name="Tsai W.C."/>
            <person name="Yeh C.M."/>
            <person name="Liu K.W."/>
            <person name="Yoshida K."/>
            <person name="Zhang L.S."/>
            <person name="Chang S.B."/>
            <person name="Chen F."/>
            <person name="Shi Y."/>
            <person name="Su Y.Y."/>
            <person name="Zhang Y.Q."/>
            <person name="Chen L.J."/>
            <person name="Yin Y."/>
            <person name="Lin M."/>
            <person name="Huang H."/>
            <person name="Deng H."/>
            <person name="Wang Z.W."/>
            <person name="Zhu S.L."/>
            <person name="Zhao X."/>
            <person name="Deng C."/>
            <person name="Niu S.C."/>
            <person name="Huang J."/>
            <person name="Wang M."/>
            <person name="Liu G.H."/>
            <person name="Yang H.J."/>
            <person name="Xiao X.J."/>
            <person name="Hsiao Y.Y."/>
            <person name="Wu W.L."/>
            <person name="Chen Y.Y."/>
            <person name="Mitsuda N."/>
            <person name="Ohme-Takagi M."/>
            <person name="Luo Y.B."/>
            <person name="Van de Peer Y."/>
            <person name="Liu Z.J."/>
        </authorList>
    </citation>
    <scope>NUCLEOTIDE SEQUENCE [LARGE SCALE GENOMIC DNA]</scope>
    <source>
        <tissue evidence="1">The whole plant</tissue>
    </source>
</reference>
<dbReference type="AlphaFoldDB" id="A0A2I0WB83"/>
<accession>A0A2I0WB83</accession>
<organism evidence="1 2">
    <name type="scientific">Dendrobium catenatum</name>
    <dbReference type="NCBI Taxonomy" id="906689"/>
    <lineage>
        <taxon>Eukaryota</taxon>
        <taxon>Viridiplantae</taxon>
        <taxon>Streptophyta</taxon>
        <taxon>Embryophyta</taxon>
        <taxon>Tracheophyta</taxon>
        <taxon>Spermatophyta</taxon>
        <taxon>Magnoliopsida</taxon>
        <taxon>Liliopsida</taxon>
        <taxon>Asparagales</taxon>
        <taxon>Orchidaceae</taxon>
        <taxon>Epidendroideae</taxon>
        <taxon>Malaxideae</taxon>
        <taxon>Dendrobiinae</taxon>
        <taxon>Dendrobium</taxon>
    </lineage>
</organism>
<reference evidence="1 2" key="2">
    <citation type="journal article" date="2017" name="Nature">
        <title>The Apostasia genome and the evolution of orchids.</title>
        <authorList>
            <person name="Zhang G.Q."/>
            <person name="Liu K.W."/>
            <person name="Li Z."/>
            <person name="Lohaus R."/>
            <person name="Hsiao Y.Y."/>
            <person name="Niu S.C."/>
            <person name="Wang J.Y."/>
            <person name="Lin Y.C."/>
            <person name="Xu Q."/>
            <person name="Chen L.J."/>
            <person name="Yoshida K."/>
            <person name="Fujiwara S."/>
            <person name="Wang Z.W."/>
            <person name="Zhang Y.Q."/>
            <person name="Mitsuda N."/>
            <person name="Wang M."/>
            <person name="Liu G.H."/>
            <person name="Pecoraro L."/>
            <person name="Huang H.X."/>
            <person name="Xiao X.J."/>
            <person name="Lin M."/>
            <person name="Wu X.Y."/>
            <person name="Wu W.L."/>
            <person name="Chen Y.Y."/>
            <person name="Chang S.B."/>
            <person name="Sakamoto S."/>
            <person name="Ohme-Takagi M."/>
            <person name="Yagi M."/>
            <person name="Zeng S.J."/>
            <person name="Shen C.Y."/>
            <person name="Yeh C.M."/>
            <person name="Luo Y.B."/>
            <person name="Tsai W.C."/>
            <person name="Van de Peer Y."/>
            <person name="Liu Z.J."/>
        </authorList>
    </citation>
    <scope>NUCLEOTIDE SEQUENCE [LARGE SCALE GENOMIC DNA]</scope>
    <source>
        <tissue evidence="1">The whole plant</tissue>
    </source>
</reference>
<keyword evidence="2" id="KW-1185">Reference proteome</keyword>
<proteinExistence type="predicted"/>
<evidence type="ECO:0000313" key="2">
    <source>
        <dbReference type="Proteomes" id="UP000233837"/>
    </source>
</evidence>
<protein>
    <submittedName>
        <fullName evidence="1">Uncharacterized protein</fullName>
    </submittedName>
</protein>
<gene>
    <name evidence="1" type="ORF">MA16_Dca007481</name>
</gene>
<dbReference type="EMBL" id="KZ502795">
    <property type="protein sequence ID" value="PKU72918.1"/>
    <property type="molecule type" value="Genomic_DNA"/>
</dbReference>
<sequence>MVYQENMVTIPTYIPNMEEEANDGYHSLKESHFVAPKDGLVGQDIEEESMDSRRLPLNDSVQNGNGDIDSSNVSGDGDLMQNQCSLNVNNGEQVENVEGHEEEFTKEEEIFPIKDVSLLGNSLAPTASRRSLYNKPLFATPARQITYLLLLPPEAGREPQSDAESLTLPTLPRMRNSRRRRSRAILEETLVNPLTSSPSQDPLSLPLSLSLLKVFSGQGSDKNSGEKTIGFRWRSSKKVVTKTPTRRRYASVRDLLRSKVEKPLQNLSTDSMRKRTLNPFTPSKSRQKTRKSFFTHLVKAKNMVILLLQFEDLPRATKE</sequence>
<dbReference type="Proteomes" id="UP000233837">
    <property type="component" value="Unassembled WGS sequence"/>
</dbReference>
<evidence type="ECO:0000313" key="1">
    <source>
        <dbReference type="EMBL" id="PKU72918.1"/>
    </source>
</evidence>
<name>A0A2I0WB83_9ASPA</name>